<dbReference type="EMBL" id="JAUSVX010000032">
    <property type="protein sequence ID" value="MDQ0475251.1"/>
    <property type="molecule type" value="Genomic_DNA"/>
</dbReference>
<protein>
    <submittedName>
        <fullName evidence="1">Uncharacterized protein</fullName>
    </submittedName>
</protein>
<sequence>MCTTICQSGRYSVQSFARGTAILITRNDGPGRVLSALLQGEEAGYLELELGACPEGREAELVLSAYDEVMVSEGPPGGAETAAIAELDDALAT</sequence>
<organism evidence="1 2">
    <name type="scientific">Labrys wisconsinensis</name>
    <dbReference type="NCBI Taxonomy" id="425677"/>
    <lineage>
        <taxon>Bacteria</taxon>
        <taxon>Pseudomonadati</taxon>
        <taxon>Pseudomonadota</taxon>
        <taxon>Alphaproteobacteria</taxon>
        <taxon>Hyphomicrobiales</taxon>
        <taxon>Xanthobacteraceae</taxon>
        <taxon>Labrys</taxon>
    </lineage>
</organism>
<evidence type="ECO:0000313" key="1">
    <source>
        <dbReference type="EMBL" id="MDQ0475251.1"/>
    </source>
</evidence>
<evidence type="ECO:0000313" key="2">
    <source>
        <dbReference type="Proteomes" id="UP001242480"/>
    </source>
</evidence>
<name>A0ABU0JLT0_9HYPH</name>
<proteinExistence type="predicted"/>
<dbReference type="Proteomes" id="UP001242480">
    <property type="component" value="Unassembled WGS sequence"/>
</dbReference>
<comment type="caution">
    <text evidence="1">The sequence shown here is derived from an EMBL/GenBank/DDBJ whole genome shotgun (WGS) entry which is preliminary data.</text>
</comment>
<accession>A0ABU0JLT0</accession>
<keyword evidence="2" id="KW-1185">Reference proteome</keyword>
<gene>
    <name evidence="1" type="ORF">QO011_008293</name>
</gene>
<reference evidence="1 2" key="1">
    <citation type="submission" date="2023-07" db="EMBL/GenBank/DDBJ databases">
        <title>Genomic Encyclopedia of Type Strains, Phase IV (KMG-IV): sequencing the most valuable type-strain genomes for metagenomic binning, comparative biology and taxonomic classification.</title>
        <authorList>
            <person name="Goeker M."/>
        </authorList>
    </citation>
    <scope>NUCLEOTIDE SEQUENCE [LARGE SCALE GENOMIC DNA]</scope>
    <source>
        <strain evidence="1 2">DSM 19619</strain>
    </source>
</reference>
<dbReference type="RefSeq" id="WP_307286225.1">
    <property type="nucleotide sequence ID" value="NZ_JAUSVX010000032.1"/>
</dbReference>